<evidence type="ECO:0000313" key="2">
    <source>
        <dbReference type="Proteomes" id="UP001232163"/>
    </source>
</evidence>
<sequence>MDFLLGFKVISPAPHPLRSRDAWQALTQAARDTAHATAQLIAEYHFAPDDFAITEVLTDLHEHSIPDVEQTRTHLHALAAAGFAAEQHGLWAVHPQTLRFLAGTRMPALSAWSAPLPEPGLLPLNAQSRQTSSLDDLIPWMFGDLVHTVTERDGFSVLGAVAGDLVVLRVVADPNEHDFEDVDEETPSLAWGSPRHLKRWTLDTFGYRLIAHIRLGQAASHPKELHP</sequence>
<dbReference type="EMBL" id="JAURUR010000020">
    <property type="protein sequence ID" value="MDP9766160.1"/>
    <property type="molecule type" value="Genomic_DNA"/>
</dbReference>
<reference evidence="1 2" key="1">
    <citation type="submission" date="2023-07" db="EMBL/GenBank/DDBJ databases">
        <title>Genomic Encyclopedia of Type Strains, Phase IV (KMG-IV): sequencing the most valuable type-strain genomes for metagenomic binning, comparative biology and taxonomic classification.</title>
        <authorList>
            <person name="Goeker M."/>
        </authorList>
    </citation>
    <scope>NUCLEOTIDE SEQUENCE [LARGE SCALE GENOMIC DNA]</scope>
    <source>
        <strain evidence="1 2">NIO-1023</strain>
    </source>
</reference>
<proteinExistence type="predicted"/>
<evidence type="ECO:0000313" key="1">
    <source>
        <dbReference type="EMBL" id="MDP9766160.1"/>
    </source>
</evidence>
<keyword evidence="2" id="KW-1185">Reference proteome</keyword>
<dbReference type="RefSeq" id="WP_307469072.1">
    <property type="nucleotide sequence ID" value="NZ_JAURUR010000020.1"/>
</dbReference>
<dbReference type="Proteomes" id="UP001232163">
    <property type="component" value="Unassembled WGS sequence"/>
</dbReference>
<protein>
    <submittedName>
        <fullName evidence="1">Uncharacterized protein</fullName>
    </submittedName>
</protein>
<name>A0ABT9MHU2_9DEIO</name>
<accession>A0ABT9MHU2</accession>
<comment type="caution">
    <text evidence="1">The sequence shown here is derived from an EMBL/GenBank/DDBJ whole genome shotgun (WGS) entry which is preliminary data.</text>
</comment>
<organism evidence="1 2">
    <name type="scientific">Deinococcus enclensis</name>
    <dbReference type="NCBI Taxonomy" id="1049582"/>
    <lineage>
        <taxon>Bacteria</taxon>
        <taxon>Thermotogati</taxon>
        <taxon>Deinococcota</taxon>
        <taxon>Deinococci</taxon>
        <taxon>Deinococcales</taxon>
        <taxon>Deinococcaceae</taxon>
        <taxon>Deinococcus</taxon>
    </lineage>
</organism>
<gene>
    <name evidence="1" type="ORF">QO006_003624</name>
</gene>